<reference evidence="4 5" key="1">
    <citation type="submission" date="2018-09" db="EMBL/GenBank/DDBJ databases">
        <title>Discovery and Ecogenomic Context for Candidatus Cryosericales, a Global Caldiserica Order Active in Thawing Permafrost.</title>
        <authorList>
            <person name="Martinez M.A."/>
            <person name="Woodcroft B.J."/>
            <person name="Ignacio Espinoza J.C."/>
            <person name="Zayed A."/>
            <person name="Singleton C.M."/>
            <person name="Boyd J."/>
            <person name="Li Y.-F."/>
            <person name="Purvine S."/>
            <person name="Maughan H."/>
            <person name="Hodgkins S.B."/>
            <person name="Anderson D."/>
            <person name="Sederholm M."/>
            <person name="Temperton B."/>
            <person name="Saleska S.R."/>
            <person name="Tyson G.W."/>
            <person name="Rich V.I."/>
        </authorList>
    </citation>
    <scope>NUCLEOTIDE SEQUENCE [LARGE SCALE GENOMIC DNA]</scope>
    <source>
        <strain evidence="4 5">SMC7</strain>
    </source>
</reference>
<comment type="caution">
    <text evidence="4">The sequence shown here is derived from an EMBL/GenBank/DDBJ whole genome shotgun (WGS) entry which is preliminary data.</text>
</comment>
<keyword evidence="2" id="KW-0812">Transmembrane</keyword>
<dbReference type="InterPro" id="IPR050902">
    <property type="entry name" value="ABC_Transporter_SBP"/>
</dbReference>
<dbReference type="InterPro" id="IPR002491">
    <property type="entry name" value="ABC_transptr_periplasmic_BD"/>
</dbReference>
<keyword evidence="2" id="KW-0472">Membrane</keyword>
<feature type="domain" description="Fe/B12 periplasmic-binding" evidence="3">
    <location>
        <begin position="219"/>
        <end position="468"/>
    </location>
</feature>
<dbReference type="PANTHER" id="PTHR30535:SF34">
    <property type="entry name" value="MOLYBDATE-BINDING PROTEIN MOLA"/>
    <property type="match status" value="1"/>
</dbReference>
<dbReference type="Proteomes" id="UP000266328">
    <property type="component" value="Unassembled WGS sequence"/>
</dbReference>
<evidence type="ECO:0000256" key="1">
    <source>
        <dbReference type="ARBA" id="ARBA00022729"/>
    </source>
</evidence>
<sequence length="468" mass="49813">MFRTGYRNWIDKHLDPTAGCRPAGGKQIISLVLVVIIGFILVLVPARQVGSIASATSMRRVSLDFRAGQAGFVITTGSKRVAGSFPRGFVPVELGTSLAFPMRAVIEAAGGVVRFEPSQNTVYFALGPVAGAYEFGSRTLVDGSYNTSIRKDLVRASGKTGTLYLSAEILKGLVTASGGTMTLSVKNGLTSIVLQIPSVMKDVLGYGHDTFPAKAGKMRLVTLAPNLAENCFALGQGSNIIATSEYTDYPEEAKKIPTVGAFSNPSLEKLLVLSPDLILVTDGTPLAVVERLRKMGRQVYADDPKSLSGIVDAIRSLSVVLGVPDRGFEVALSMHRSIARVAEASKKLTRKPAVYVEIWNSPLMSAGKGTFVSDLISIAGGSDIADEANTPWPVLSEEFVISRNPDVIVVASGMGAGDILGRAAFATVNAVKQGHVYDMVGDYIFRPSPRIIEGLEMIADYVQRASRP</sequence>
<accession>A0A398CTI4</accession>
<dbReference type="CDD" id="cd01144">
    <property type="entry name" value="BtuF"/>
    <property type="match status" value="1"/>
</dbReference>
<dbReference type="Pfam" id="PF01497">
    <property type="entry name" value="Peripla_BP_2"/>
    <property type="match status" value="1"/>
</dbReference>
<dbReference type="Gene3D" id="3.40.50.1980">
    <property type="entry name" value="Nitrogenase molybdenum iron protein domain"/>
    <property type="match status" value="2"/>
</dbReference>
<dbReference type="PANTHER" id="PTHR30535">
    <property type="entry name" value="VITAMIN B12-BINDING PROTEIN"/>
    <property type="match status" value="1"/>
</dbReference>
<protein>
    <submittedName>
        <fullName evidence="4">Cobalamin-binding protein</fullName>
    </submittedName>
</protein>
<evidence type="ECO:0000259" key="3">
    <source>
        <dbReference type="PROSITE" id="PS50983"/>
    </source>
</evidence>
<dbReference type="SUPFAM" id="SSF53807">
    <property type="entry name" value="Helical backbone' metal receptor"/>
    <property type="match status" value="1"/>
</dbReference>
<evidence type="ECO:0000313" key="4">
    <source>
        <dbReference type="EMBL" id="RIE05902.1"/>
    </source>
</evidence>
<dbReference type="EMBL" id="QXIS01000031">
    <property type="protein sequence ID" value="RIE05902.1"/>
    <property type="molecule type" value="Genomic_DNA"/>
</dbReference>
<proteinExistence type="predicted"/>
<dbReference type="NCBIfam" id="NF038402">
    <property type="entry name" value="TroA_like"/>
    <property type="match status" value="1"/>
</dbReference>
<dbReference type="GO" id="GO:0071281">
    <property type="term" value="P:cellular response to iron ion"/>
    <property type="evidence" value="ECO:0007669"/>
    <property type="project" value="TreeGrafter"/>
</dbReference>
<name>A0A398CTI4_9BACT</name>
<keyword evidence="1" id="KW-0732">Signal</keyword>
<dbReference type="AlphaFoldDB" id="A0A398CTI4"/>
<keyword evidence="2" id="KW-1133">Transmembrane helix</keyword>
<evidence type="ECO:0000313" key="5">
    <source>
        <dbReference type="Proteomes" id="UP000266328"/>
    </source>
</evidence>
<dbReference type="PROSITE" id="PS50983">
    <property type="entry name" value="FE_B12_PBP"/>
    <property type="match status" value="1"/>
</dbReference>
<dbReference type="OrthoDB" id="9787830at2"/>
<feature type="transmembrane region" description="Helical" evidence="2">
    <location>
        <begin position="28"/>
        <end position="46"/>
    </location>
</feature>
<gene>
    <name evidence="4" type="ORF">SMC7_05020</name>
</gene>
<dbReference type="RefSeq" id="WP_119089257.1">
    <property type="nucleotide sequence ID" value="NZ_QXIS01000031.1"/>
</dbReference>
<dbReference type="InterPro" id="IPR054828">
    <property type="entry name" value="Vit_B12_bind_prot"/>
</dbReference>
<keyword evidence="5" id="KW-1185">Reference proteome</keyword>
<organism evidence="4 5">
    <name type="scientific">Candidatus Cryosericum terrychapinii</name>
    <dbReference type="NCBI Taxonomy" id="2290919"/>
    <lineage>
        <taxon>Bacteria</taxon>
        <taxon>Pseudomonadati</taxon>
        <taxon>Caldisericota/Cryosericota group</taxon>
        <taxon>Candidatus Cryosericota</taxon>
        <taxon>Candidatus Cryosericia</taxon>
        <taxon>Candidatus Cryosericales</taxon>
        <taxon>Candidatus Cryosericaceae</taxon>
        <taxon>Candidatus Cryosericum</taxon>
    </lineage>
</organism>
<evidence type="ECO:0000256" key="2">
    <source>
        <dbReference type="SAM" id="Phobius"/>
    </source>
</evidence>